<gene>
    <name evidence="1" type="ORF">M3P19_13375</name>
</gene>
<reference evidence="1 2" key="1">
    <citation type="submission" date="2022-05" db="EMBL/GenBank/DDBJ databases">
        <authorList>
            <person name="Park J.-S."/>
        </authorList>
    </citation>
    <scope>NUCLEOTIDE SEQUENCE [LARGE SCALE GENOMIC DNA]</scope>
    <source>
        <strain evidence="1 2">2012CJ35-5</strain>
    </source>
</reference>
<protein>
    <submittedName>
        <fullName evidence="1">Uncharacterized protein</fullName>
    </submittedName>
</protein>
<dbReference type="RefSeq" id="WP_249658194.1">
    <property type="nucleotide sequence ID" value="NZ_JAMFMA010000003.1"/>
</dbReference>
<dbReference type="Proteomes" id="UP001203607">
    <property type="component" value="Unassembled WGS sequence"/>
</dbReference>
<sequence>MIGYTISCFFRYEKELGTYSGNLSLFEEKIIVDDKEYDLSKVRELSFLSSTVRGKHISSRFTFSPMLSNGLSSRFTLTSKSGQKIQGNFLQTESNRLKYCKEILVHYHKKGIVSWHQLLNLLEIDKYQKIQEFKKEINADG</sequence>
<comment type="caution">
    <text evidence="1">The sequence shown here is derived from an EMBL/GenBank/DDBJ whole genome shotgun (WGS) entry which is preliminary data.</text>
</comment>
<proteinExistence type="predicted"/>
<keyword evidence="2" id="KW-1185">Reference proteome</keyword>
<evidence type="ECO:0000313" key="1">
    <source>
        <dbReference type="EMBL" id="MCL6275005.1"/>
    </source>
</evidence>
<accession>A0ABT0PUH4</accession>
<dbReference type="EMBL" id="JAMFMA010000003">
    <property type="protein sequence ID" value="MCL6275005.1"/>
    <property type="molecule type" value="Genomic_DNA"/>
</dbReference>
<organism evidence="1 2">
    <name type="scientific">Flagellimonas spongiicola</name>
    <dbReference type="NCBI Taxonomy" id="2942208"/>
    <lineage>
        <taxon>Bacteria</taxon>
        <taxon>Pseudomonadati</taxon>
        <taxon>Bacteroidota</taxon>
        <taxon>Flavobacteriia</taxon>
        <taxon>Flavobacteriales</taxon>
        <taxon>Flavobacteriaceae</taxon>
        <taxon>Flagellimonas</taxon>
    </lineage>
</organism>
<evidence type="ECO:0000313" key="2">
    <source>
        <dbReference type="Proteomes" id="UP001203607"/>
    </source>
</evidence>
<name>A0ABT0PUH4_9FLAO</name>